<dbReference type="PRINTS" id="PR00723">
    <property type="entry name" value="SUBTILISIN"/>
</dbReference>
<accession>K7U275</accession>
<dbReference type="Gene3D" id="2.60.40.2310">
    <property type="match status" value="1"/>
</dbReference>
<dbReference type="Gene3D" id="3.50.30.30">
    <property type="match status" value="1"/>
</dbReference>
<feature type="active site" description="Charge relay system" evidence="6 7">
    <location>
        <position position="261"/>
    </location>
</feature>
<dbReference type="InterPro" id="IPR036852">
    <property type="entry name" value="Peptidase_S8/S53_dom_sf"/>
</dbReference>
<dbReference type="HOGENOM" id="CLU_000625_3_1_1"/>
<evidence type="ECO:0000256" key="2">
    <source>
        <dbReference type="ARBA" id="ARBA00022670"/>
    </source>
</evidence>
<dbReference type="InterPro" id="IPR041469">
    <property type="entry name" value="Subtilisin-like_FN3"/>
</dbReference>
<dbReference type="InterPro" id="IPR010259">
    <property type="entry name" value="S8pro/Inhibitor_I9"/>
</dbReference>
<dbReference type="Pfam" id="PF17766">
    <property type="entry name" value="fn3_6"/>
    <property type="match status" value="1"/>
</dbReference>
<dbReference type="PROSITE" id="PS51892">
    <property type="entry name" value="SUBTILASE"/>
    <property type="match status" value="1"/>
</dbReference>
<dbReference type="PROSITE" id="PS00136">
    <property type="entry name" value="SUBTILASE_ASP"/>
    <property type="match status" value="1"/>
</dbReference>
<dbReference type="InterPro" id="IPR022398">
    <property type="entry name" value="Peptidase_S8_His-AS"/>
</dbReference>
<feature type="active site" description="Charge relay system" evidence="6 7">
    <location>
        <position position="179"/>
    </location>
</feature>
<proteinExistence type="inferred from homology"/>
<evidence type="ECO:0000259" key="10">
    <source>
        <dbReference type="Pfam" id="PF17766"/>
    </source>
</evidence>
<dbReference type="InterPro" id="IPR023827">
    <property type="entry name" value="Peptidase_S8_Asp-AS"/>
</dbReference>
<feature type="domain" description="Inhibitor I9" evidence="9">
    <location>
        <begin position="46"/>
        <end position="141"/>
    </location>
</feature>
<feature type="domain" description="Peptidase S8/S53" evidence="8">
    <location>
        <begin position="170"/>
        <end position="658"/>
    </location>
</feature>
<evidence type="ECO:0000256" key="3">
    <source>
        <dbReference type="ARBA" id="ARBA00022729"/>
    </source>
</evidence>
<dbReference type="Pfam" id="PF00082">
    <property type="entry name" value="Peptidase_S8"/>
    <property type="match status" value="1"/>
</dbReference>
<dbReference type="AlphaFoldDB" id="K7U275"/>
<dbReference type="OrthoDB" id="206201at2759"/>
<keyword evidence="5 7" id="KW-0720">Serine protease</keyword>
<keyword evidence="2 7" id="KW-0645">Protease</keyword>
<dbReference type="InterPro" id="IPR015500">
    <property type="entry name" value="Peptidase_S8_subtilisin-rel"/>
</dbReference>
<evidence type="ECO:0000256" key="4">
    <source>
        <dbReference type="ARBA" id="ARBA00022801"/>
    </source>
</evidence>
<gene>
    <name evidence="11" type="ORF">ZEAMMB73_Zm00001d025019</name>
</gene>
<keyword evidence="4 7" id="KW-0378">Hydrolase</keyword>
<dbReference type="InParanoid" id="K7U275"/>
<dbReference type="Gene3D" id="3.30.70.80">
    <property type="entry name" value="Peptidase S8 propeptide/proteinase inhibitor I9"/>
    <property type="match status" value="1"/>
</dbReference>
<evidence type="ECO:0000256" key="5">
    <source>
        <dbReference type="ARBA" id="ARBA00022825"/>
    </source>
</evidence>
<name>K7U275_MAIZE</name>
<dbReference type="InterPro" id="IPR045051">
    <property type="entry name" value="SBT"/>
</dbReference>
<feature type="domain" description="Subtilisin-like protease fibronectin type-III" evidence="10">
    <location>
        <begin position="736"/>
        <end position="830"/>
    </location>
</feature>
<evidence type="ECO:0000256" key="7">
    <source>
        <dbReference type="PROSITE-ProRule" id="PRU01240"/>
    </source>
</evidence>
<evidence type="ECO:0000259" key="9">
    <source>
        <dbReference type="Pfam" id="PF05922"/>
    </source>
</evidence>
<reference evidence="11" key="1">
    <citation type="submission" date="2015-12" db="EMBL/GenBank/DDBJ databases">
        <title>Update maize B73 reference genome by single molecule sequencing technologies.</title>
        <authorList>
            <consortium name="Maize Genome Sequencing Project"/>
            <person name="Ware D."/>
        </authorList>
    </citation>
    <scope>NUCLEOTIDE SEQUENCE</scope>
    <source>
        <tissue evidence="11">Seedling</tissue>
    </source>
</reference>
<dbReference type="KEGG" id="zma:103641495"/>
<dbReference type="InterPro" id="IPR000209">
    <property type="entry name" value="Peptidase_S8/S53_dom"/>
</dbReference>
<evidence type="ECO:0000313" key="11">
    <source>
        <dbReference type="EMBL" id="AQK42740.1"/>
    </source>
</evidence>
<evidence type="ECO:0000256" key="1">
    <source>
        <dbReference type="ARBA" id="ARBA00011073"/>
    </source>
</evidence>
<dbReference type="SUPFAM" id="SSF52743">
    <property type="entry name" value="Subtilisin-like"/>
    <property type="match status" value="1"/>
</dbReference>
<dbReference type="STRING" id="4577.K7U275"/>
<dbReference type="PaxDb" id="4577-GRMZM2G157313_P01"/>
<dbReference type="Pfam" id="PF05922">
    <property type="entry name" value="Inhibitor_I9"/>
    <property type="match status" value="1"/>
</dbReference>
<dbReference type="GO" id="GO:0006508">
    <property type="term" value="P:proteolysis"/>
    <property type="evidence" value="ECO:0007669"/>
    <property type="project" value="UniProtKB-KW"/>
</dbReference>
<dbReference type="MEROPS" id="S08.014"/>
<dbReference type="SMR" id="K7U275"/>
<organism evidence="11">
    <name type="scientific">Zea mays</name>
    <name type="common">Maize</name>
    <dbReference type="NCBI Taxonomy" id="4577"/>
    <lineage>
        <taxon>Eukaryota</taxon>
        <taxon>Viridiplantae</taxon>
        <taxon>Streptophyta</taxon>
        <taxon>Embryophyta</taxon>
        <taxon>Tracheophyta</taxon>
        <taxon>Spermatophyta</taxon>
        <taxon>Magnoliopsida</taxon>
        <taxon>Liliopsida</taxon>
        <taxon>Poales</taxon>
        <taxon>Poaceae</taxon>
        <taxon>PACMAD clade</taxon>
        <taxon>Panicoideae</taxon>
        <taxon>Andropogonodae</taxon>
        <taxon>Andropogoneae</taxon>
        <taxon>Tripsacinae</taxon>
        <taxon>Zea</taxon>
    </lineage>
</organism>
<keyword evidence="3" id="KW-0732">Signal</keyword>
<dbReference type="PANTHER" id="PTHR10795">
    <property type="entry name" value="PROPROTEIN CONVERTASE SUBTILISIN/KEXIN"/>
    <property type="match status" value="1"/>
</dbReference>
<sequence length="835" mass="87250">MSALPWCILIPMLFAAAAVVASSAAAAGLIVRERPDDEHEEKPSIYIVSLHGEPPLAATRVVDRNATWYGAQKRRVARLHDQLLQHAMEHEGAAGSRCCWRIYSYHRSVNGFALHATASLAERLRAAPEVAAVEEDVGTRLMTTYTPRLLGLPDGVWRPRRGGKGEEDDGAGVVVGVVDSGVDPEHPSFAYAPRPRAAPADPRGDDGGPFAGARGCVVGPRFPPGSCNGKIVTARYFAAGAAAVLPLDPSRDLSPFDAEGHGSHVASIAAGNRGVPVVVGGAMYGFASGMAPSARLAVYKAVYPAGGTMADLIAAIDQAMEDKVDVLVLSIGPDERPASEVTFLSMLDVALLSARRAGVFVAQAAGNSGPAESSVVSYSPWVTTVAAATTGRSYTSWLVLGDGRRIPGLGLSAPTIQSRLVAAKDAAVPDAASMEHAEECQHAEALSFRTDVLRGSIVVCSFSRGFYNGTSTLSAIRDVAQALGFAGFVLVADAQHGGDFLAQPLPFSVPGVMVPRVADAMVLWSYYAAHTVYGGSATVFGATAAITEGRVAAFTDAAPVVARYSSRGPDVIDRESTPADVLKPDILAPGDQVWAAWSALSVGETIFSGNHFAMISGTSMAAPHIGGVAALIRQRHPSWGPSAVASALSTTARRHDRQKRPIMSEGFQIGSLHTGTPFHYGAGFVNPAGALDPGLVVAPEPDDYTSFLCSLPQLSPDDVLAATGLACQTPLASPVDLNLPSVTVSALRGSLFVRRRVTNVASNAETYLCSTLPPAGVSVTVRPAWFEVAPGETQEVVIELRVTRASNAFSFGEILLAGSLDHLVRLPLAVRPLAT</sequence>
<dbReference type="InterPro" id="IPR037045">
    <property type="entry name" value="S8pro/Inhibitor_I9_sf"/>
</dbReference>
<evidence type="ECO:0000259" key="8">
    <source>
        <dbReference type="Pfam" id="PF00082"/>
    </source>
</evidence>
<protein>
    <submittedName>
        <fullName evidence="11">Putative subtilase family protein</fullName>
    </submittedName>
</protein>
<dbReference type="GO" id="GO:0004252">
    <property type="term" value="F:serine-type endopeptidase activity"/>
    <property type="evidence" value="ECO:0007669"/>
    <property type="project" value="UniProtKB-UniRule"/>
</dbReference>
<dbReference type="Gene3D" id="3.40.50.200">
    <property type="entry name" value="Peptidase S8/S53 domain"/>
    <property type="match status" value="1"/>
</dbReference>
<evidence type="ECO:0000256" key="6">
    <source>
        <dbReference type="PIRSR" id="PIRSR615500-1"/>
    </source>
</evidence>
<feature type="active site" description="Charge relay system" evidence="6 7">
    <location>
        <position position="619"/>
    </location>
</feature>
<dbReference type="PROSITE" id="PS00137">
    <property type="entry name" value="SUBTILASE_HIS"/>
    <property type="match status" value="1"/>
</dbReference>
<comment type="similarity">
    <text evidence="1 7">Belongs to the peptidase S8 family.</text>
</comment>
<dbReference type="CDD" id="cd02120">
    <property type="entry name" value="PA_subtilisin_like"/>
    <property type="match status" value="1"/>
</dbReference>
<dbReference type="EMBL" id="CM000786">
    <property type="protein sequence ID" value="AQK42740.1"/>
    <property type="molecule type" value="Genomic_DNA"/>
</dbReference>
<dbReference type="ExpressionAtlas" id="K7U275">
    <property type="expression patterns" value="baseline"/>
</dbReference>
<dbReference type="OMA" id="DIFMLFA"/>
<dbReference type="eggNOG" id="ENOG502QUPZ">
    <property type="taxonomic scope" value="Eukaryota"/>
</dbReference>